<dbReference type="PANTHER" id="PTHR11070">
    <property type="entry name" value="UVRD / RECB / PCRA DNA HELICASE FAMILY MEMBER"/>
    <property type="match status" value="1"/>
</dbReference>
<feature type="domain" description="UvrD-like helicase ATP-binding" evidence="6">
    <location>
        <begin position="11"/>
        <end position="153"/>
    </location>
</feature>
<evidence type="ECO:0000313" key="7">
    <source>
        <dbReference type="EMBL" id="SYV93445.1"/>
    </source>
</evidence>
<dbReference type="GO" id="GO:0033202">
    <property type="term" value="C:DNA helicase complex"/>
    <property type="evidence" value="ECO:0007669"/>
    <property type="project" value="TreeGrafter"/>
</dbReference>
<organism evidence="7 8">
    <name type="scientific">Mycoplasmopsis synoviae</name>
    <name type="common">Mycoplasma synoviae</name>
    <dbReference type="NCBI Taxonomy" id="2109"/>
    <lineage>
        <taxon>Bacteria</taxon>
        <taxon>Bacillati</taxon>
        <taxon>Mycoplasmatota</taxon>
        <taxon>Mycoplasmoidales</taxon>
        <taxon>Metamycoplasmataceae</taxon>
        <taxon>Mycoplasmopsis</taxon>
    </lineage>
</organism>
<evidence type="ECO:0000256" key="2">
    <source>
        <dbReference type="ARBA" id="ARBA00022801"/>
    </source>
</evidence>
<evidence type="ECO:0000256" key="4">
    <source>
        <dbReference type="ARBA" id="ARBA00022840"/>
    </source>
</evidence>
<evidence type="ECO:0000259" key="6">
    <source>
        <dbReference type="PROSITE" id="PS51198"/>
    </source>
</evidence>
<reference evidence="8" key="1">
    <citation type="submission" date="2018-06" db="EMBL/GenBank/DDBJ databases">
        <authorList>
            <consortium name="Pathogen Informatics"/>
        </authorList>
    </citation>
    <scope>NUCLEOTIDE SEQUENCE [LARGE SCALE GENOMIC DNA]</scope>
    <source>
        <strain evidence="8">NCTC10124</strain>
    </source>
</reference>
<dbReference type="InterPro" id="IPR000212">
    <property type="entry name" value="DNA_helicase_UvrD/REP"/>
</dbReference>
<dbReference type="Proteomes" id="UP000259328">
    <property type="component" value="Chromosome"/>
</dbReference>
<dbReference type="EMBL" id="LS991953">
    <property type="protein sequence ID" value="SYV93445.1"/>
    <property type="molecule type" value="Genomic_DNA"/>
</dbReference>
<name>A0A3B0PF77_MYCSY</name>
<evidence type="ECO:0000256" key="1">
    <source>
        <dbReference type="ARBA" id="ARBA00022741"/>
    </source>
</evidence>
<accession>A0A3B0PF77</accession>
<sequence length="153" mass="17987">MIAFKKKDLLDDLNEKQREAVEYFDSHLRIIAGAGTGKTKVLTRKILYLILEKKVDPSKILAVTFTNKADKEMKDRINSKYYDKQKVLFENVFTLHSFCAQVLRKYINLIGFSRNFPILDELDKKQVLQDLYVKNKITNHEVSYSNMAKYISW</sequence>
<dbReference type="GO" id="GO:0043138">
    <property type="term" value="F:3'-5' DNA helicase activity"/>
    <property type="evidence" value="ECO:0007669"/>
    <property type="project" value="TreeGrafter"/>
</dbReference>
<feature type="binding site" evidence="5">
    <location>
        <begin position="32"/>
        <end position="39"/>
    </location>
    <ligand>
        <name>ATP</name>
        <dbReference type="ChEBI" id="CHEBI:30616"/>
    </ligand>
</feature>
<dbReference type="GO" id="GO:0005524">
    <property type="term" value="F:ATP binding"/>
    <property type="evidence" value="ECO:0007669"/>
    <property type="project" value="UniProtKB-UniRule"/>
</dbReference>
<dbReference type="InterPro" id="IPR027417">
    <property type="entry name" value="P-loop_NTPase"/>
</dbReference>
<evidence type="ECO:0000256" key="5">
    <source>
        <dbReference type="PROSITE-ProRule" id="PRU00560"/>
    </source>
</evidence>
<proteinExistence type="predicted"/>
<dbReference type="Pfam" id="PF00580">
    <property type="entry name" value="UvrD-helicase"/>
    <property type="match status" value="1"/>
</dbReference>
<dbReference type="GO" id="GO:0016787">
    <property type="term" value="F:hydrolase activity"/>
    <property type="evidence" value="ECO:0007669"/>
    <property type="project" value="UniProtKB-UniRule"/>
</dbReference>
<keyword evidence="2 5" id="KW-0378">Hydrolase</keyword>
<dbReference type="Gene3D" id="3.40.50.300">
    <property type="entry name" value="P-loop containing nucleotide triphosphate hydrolases"/>
    <property type="match status" value="1"/>
</dbReference>
<dbReference type="AlphaFoldDB" id="A0A3B0PF77"/>
<dbReference type="GO" id="GO:0005829">
    <property type="term" value="C:cytosol"/>
    <property type="evidence" value="ECO:0007669"/>
    <property type="project" value="TreeGrafter"/>
</dbReference>
<keyword evidence="3 5" id="KW-0347">Helicase</keyword>
<keyword evidence="4 5" id="KW-0067">ATP-binding</keyword>
<feature type="non-terminal residue" evidence="7">
    <location>
        <position position="153"/>
    </location>
</feature>
<dbReference type="GO" id="GO:0003677">
    <property type="term" value="F:DNA binding"/>
    <property type="evidence" value="ECO:0007669"/>
    <property type="project" value="InterPro"/>
</dbReference>
<keyword evidence="1 5" id="KW-0547">Nucleotide-binding</keyword>
<dbReference type="CDD" id="cd17932">
    <property type="entry name" value="DEXQc_UvrD"/>
    <property type="match status" value="1"/>
</dbReference>
<gene>
    <name evidence="7" type="primary">pcrA_2</name>
    <name evidence="7" type="ORF">NCTC10124_01185</name>
</gene>
<dbReference type="InterPro" id="IPR014016">
    <property type="entry name" value="UvrD-like_ATP-bd"/>
</dbReference>
<evidence type="ECO:0000313" key="8">
    <source>
        <dbReference type="Proteomes" id="UP000259328"/>
    </source>
</evidence>
<dbReference type="PROSITE" id="PS51198">
    <property type="entry name" value="UVRD_HELICASE_ATP_BIND"/>
    <property type="match status" value="1"/>
</dbReference>
<dbReference type="GO" id="GO:0000725">
    <property type="term" value="P:recombinational repair"/>
    <property type="evidence" value="ECO:0007669"/>
    <property type="project" value="TreeGrafter"/>
</dbReference>
<dbReference type="EC" id="3.6.4.12" evidence="7"/>
<dbReference type="PANTHER" id="PTHR11070:SF2">
    <property type="entry name" value="ATP-DEPENDENT DNA HELICASE SRS2"/>
    <property type="match status" value="1"/>
</dbReference>
<protein>
    <submittedName>
        <fullName evidence="7">ATP-dependent DNA helicase UvrD/PcrA</fullName>
        <ecNumber evidence="7">3.6.4.12</ecNumber>
    </submittedName>
</protein>
<evidence type="ECO:0000256" key="3">
    <source>
        <dbReference type="ARBA" id="ARBA00022806"/>
    </source>
</evidence>
<dbReference type="SUPFAM" id="SSF52540">
    <property type="entry name" value="P-loop containing nucleoside triphosphate hydrolases"/>
    <property type="match status" value="1"/>
</dbReference>